<feature type="compositionally biased region" description="Basic and acidic residues" evidence="1">
    <location>
        <begin position="22"/>
        <end position="33"/>
    </location>
</feature>
<sequence length="162" mass="16915">MDAMEQALMSLKLQLPGVSAEQAERPRRSEVPSKEASPLFPNRHVGRVGVRRAHRGSQKFTWVWQAFRTLDLGSALVGLTLVPVNSVQSAVQSNATAVMGLFLVSTPLGLTLVMDNSGQVAVQDNATAVTGPVAAGGIVQTFGGGMAIRVTSTGGNSVRFGG</sequence>
<gene>
    <name evidence="2" type="ORF">NDU88_005272</name>
</gene>
<dbReference type="AlphaFoldDB" id="A0AAV7UIR1"/>
<accession>A0AAV7UIR1</accession>
<protein>
    <submittedName>
        <fullName evidence="2">Uncharacterized protein</fullName>
    </submittedName>
</protein>
<dbReference type="Proteomes" id="UP001066276">
    <property type="component" value="Chromosome 3_1"/>
</dbReference>
<evidence type="ECO:0000313" key="3">
    <source>
        <dbReference type="Proteomes" id="UP001066276"/>
    </source>
</evidence>
<organism evidence="2 3">
    <name type="scientific">Pleurodeles waltl</name>
    <name type="common">Iberian ribbed newt</name>
    <dbReference type="NCBI Taxonomy" id="8319"/>
    <lineage>
        <taxon>Eukaryota</taxon>
        <taxon>Metazoa</taxon>
        <taxon>Chordata</taxon>
        <taxon>Craniata</taxon>
        <taxon>Vertebrata</taxon>
        <taxon>Euteleostomi</taxon>
        <taxon>Amphibia</taxon>
        <taxon>Batrachia</taxon>
        <taxon>Caudata</taxon>
        <taxon>Salamandroidea</taxon>
        <taxon>Salamandridae</taxon>
        <taxon>Pleurodelinae</taxon>
        <taxon>Pleurodeles</taxon>
    </lineage>
</organism>
<feature type="region of interest" description="Disordered" evidence="1">
    <location>
        <begin position="18"/>
        <end position="42"/>
    </location>
</feature>
<keyword evidence="3" id="KW-1185">Reference proteome</keyword>
<reference evidence="2" key="1">
    <citation type="journal article" date="2022" name="bioRxiv">
        <title>Sequencing and chromosome-scale assembly of the giantPleurodeles waltlgenome.</title>
        <authorList>
            <person name="Brown T."/>
            <person name="Elewa A."/>
            <person name="Iarovenko S."/>
            <person name="Subramanian E."/>
            <person name="Araus A.J."/>
            <person name="Petzold A."/>
            <person name="Susuki M."/>
            <person name="Suzuki K.-i.T."/>
            <person name="Hayashi T."/>
            <person name="Toyoda A."/>
            <person name="Oliveira C."/>
            <person name="Osipova E."/>
            <person name="Leigh N.D."/>
            <person name="Simon A."/>
            <person name="Yun M.H."/>
        </authorList>
    </citation>
    <scope>NUCLEOTIDE SEQUENCE</scope>
    <source>
        <strain evidence="2">20211129_DDA</strain>
        <tissue evidence="2">Liver</tissue>
    </source>
</reference>
<dbReference type="EMBL" id="JANPWB010000005">
    <property type="protein sequence ID" value="KAJ1188511.1"/>
    <property type="molecule type" value="Genomic_DNA"/>
</dbReference>
<evidence type="ECO:0000256" key="1">
    <source>
        <dbReference type="SAM" id="MobiDB-lite"/>
    </source>
</evidence>
<comment type="caution">
    <text evidence="2">The sequence shown here is derived from an EMBL/GenBank/DDBJ whole genome shotgun (WGS) entry which is preliminary data.</text>
</comment>
<name>A0AAV7UIR1_PLEWA</name>
<proteinExistence type="predicted"/>
<evidence type="ECO:0000313" key="2">
    <source>
        <dbReference type="EMBL" id="KAJ1188511.1"/>
    </source>
</evidence>